<evidence type="ECO:0000256" key="1">
    <source>
        <dbReference type="SAM" id="SignalP"/>
    </source>
</evidence>
<keyword evidence="1" id="KW-0732">Signal</keyword>
<organism evidence="2 3">
    <name type="scientific">Neotamlana sedimentorum</name>
    <dbReference type="NCBI Taxonomy" id="1435349"/>
    <lineage>
        <taxon>Bacteria</taxon>
        <taxon>Pseudomonadati</taxon>
        <taxon>Bacteroidota</taxon>
        <taxon>Flavobacteriia</taxon>
        <taxon>Flavobacteriales</taxon>
        <taxon>Flavobacteriaceae</taxon>
        <taxon>Neotamlana</taxon>
    </lineage>
</organism>
<dbReference type="Proteomes" id="UP000032578">
    <property type="component" value="Unassembled WGS sequence"/>
</dbReference>
<reference evidence="2 3" key="1">
    <citation type="submission" date="2014-11" db="EMBL/GenBank/DDBJ databases">
        <title>Tamlana sedimentorum sp. nov., isolated from shallow sand sediments of the Sea of Japan.</title>
        <authorList>
            <person name="Romanenko L.A."/>
        </authorList>
    </citation>
    <scope>NUCLEOTIDE SEQUENCE [LARGE SCALE GENOMIC DNA]</scope>
    <source>
        <strain evidence="2 3">JCM 19808</strain>
    </source>
</reference>
<evidence type="ECO:0000313" key="3">
    <source>
        <dbReference type="Proteomes" id="UP000032578"/>
    </source>
</evidence>
<dbReference type="Pfam" id="PF07661">
    <property type="entry name" value="MORN_2"/>
    <property type="match status" value="3"/>
</dbReference>
<keyword evidence="3" id="KW-1185">Reference proteome</keyword>
<dbReference type="STRING" id="1435349.PW52_14425"/>
<accession>A0A0D7W3G9</accession>
<sequence>MRINKIVVLFLLVVFTACNDKSGVTSKTTNGTIKDRMVLKKDLYLNGSEGNWYLGDSLYNGYAVRYFKNDSLMEKVGFYNGKKHGLAKVWHENGKLKTTYYYNQNTIIGSYKSWWTNGVLAYETNYENGQIHGVEKSWYNTGQLAKKRQLKHGQEDGLQKAWLENGKLYVNYEAKNGRIFGMLRANSCYRLEDEKVIMNK</sequence>
<protein>
    <recommendedName>
        <fullName evidence="4">Toxin-antitoxin system YwqK family antitoxin</fullName>
    </recommendedName>
</protein>
<dbReference type="InterPro" id="IPR011652">
    <property type="entry name" value="MORN_2"/>
</dbReference>
<dbReference type="SUPFAM" id="SSF82185">
    <property type="entry name" value="Histone H3 K4-specific methyltransferase SET7/9 N-terminal domain"/>
    <property type="match status" value="2"/>
</dbReference>
<dbReference type="PATRIC" id="fig|1435349.4.peg.909"/>
<evidence type="ECO:0008006" key="4">
    <source>
        <dbReference type="Google" id="ProtNLM"/>
    </source>
</evidence>
<dbReference type="PROSITE" id="PS51257">
    <property type="entry name" value="PROKAR_LIPOPROTEIN"/>
    <property type="match status" value="1"/>
</dbReference>
<dbReference type="RefSeq" id="WP_044633684.1">
    <property type="nucleotide sequence ID" value="NZ_JTDW01000014.1"/>
</dbReference>
<feature type="chain" id="PRO_5002325655" description="Toxin-antitoxin system YwqK family antitoxin" evidence="1">
    <location>
        <begin position="21"/>
        <end position="200"/>
    </location>
</feature>
<comment type="caution">
    <text evidence="2">The sequence shown here is derived from an EMBL/GenBank/DDBJ whole genome shotgun (WGS) entry which is preliminary data.</text>
</comment>
<proteinExistence type="predicted"/>
<dbReference type="OrthoDB" id="6334863at2"/>
<dbReference type="AlphaFoldDB" id="A0A0D7W3G9"/>
<dbReference type="Gene3D" id="3.90.930.1">
    <property type="match status" value="1"/>
</dbReference>
<feature type="signal peptide" evidence="1">
    <location>
        <begin position="1"/>
        <end position="20"/>
    </location>
</feature>
<name>A0A0D7W3G9_9FLAO</name>
<gene>
    <name evidence="2" type="ORF">PW52_14425</name>
</gene>
<dbReference type="EMBL" id="JTDW01000014">
    <property type="protein sequence ID" value="KJD33238.1"/>
    <property type="molecule type" value="Genomic_DNA"/>
</dbReference>
<evidence type="ECO:0000313" key="2">
    <source>
        <dbReference type="EMBL" id="KJD33238.1"/>
    </source>
</evidence>